<keyword evidence="4" id="KW-1185">Reference proteome</keyword>
<dbReference type="Proteomes" id="UP000094893">
    <property type="component" value="Unassembled WGS sequence"/>
</dbReference>
<sequence>MKTETRQADDFPHLHHVKVIGQHADLLGAVREAVEPHAPDLPESAFALRASSQGQYLSVTISLEIQNEAQLLNIYTAVKAVDGVILCL</sequence>
<accession>A0A1C2JLS5</accession>
<reference evidence="2 3" key="1">
    <citation type="journal article" date="2016" name="Int. J. Mol. Sci.">
        <title>Comparative genomics of the extreme acidophile Acidithiobacillus thiooxidans reveals intraspecific divergence and niche adaptation.</title>
        <authorList>
            <person name="Zhang X."/>
            <person name="Feng X."/>
            <person name="Tao J."/>
            <person name="Ma L."/>
            <person name="Xiao Y."/>
            <person name="Liang Y."/>
            <person name="Liu X."/>
            <person name="Yin H."/>
        </authorList>
    </citation>
    <scope>NUCLEOTIDE SEQUENCE [LARGE SCALE GENOMIC DNA]</scope>
    <source>
        <strain evidence="2 3">A02</strain>
        <strain evidence="1">DXS-W</strain>
    </source>
</reference>
<dbReference type="EMBL" id="LWRY01000010">
    <property type="protein sequence ID" value="OCX75756.1"/>
    <property type="molecule type" value="Genomic_DNA"/>
</dbReference>
<evidence type="ECO:0000313" key="4">
    <source>
        <dbReference type="Proteomes" id="UP000095008"/>
    </source>
</evidence>
<dbReference type="eggNOG" id="COG2921">
    <property type="taxonomic scope" value="Bacteria"/>
</dbReference>
<proteinExistence type="predicted"/>
<dbReference type="Gene3D" id="3.30.70.260">
    <property type="match status" value="1"/>
</dbReference>
<dbReference type="AlphaFoldDB" id="A0A1C2JLS5"/>
<organism evidence="2 3">
    <name type="scientific">Acidithiobacillus thiooxidans</name>
    <name type="common">Thiobacillus thiooxidans</name>
    <dbReference type="NCBI Taxonomy" id="930"/>
    <lineage>
        <taxon>Bacteria</taxon>
        <taxon>Pseudomonadati</taxon>
        <taxon>Pseudomonadota</taxon>
        <taxon>Acidithiobacillia</taxon>
        <taxon>Acidithiobacillales</taxon>
        <taxon>Acidithiobacillaceae</taxon>
        <taxon>Acidithiobacillus</taxon>
    </lineage>
</organism>
<name>A0A1C2JLS5_ACITH</name>
<dbReference type="GeneID" id="60697391"/>
<dbReference type="InterPro" id="IPR007454">
    <property type="entry name" value="UPF0250_YbeD-like"/>
</dbReference>
<dbReference type="InterPro" id="IPR027471">
    <property type="entry name" value="YbeD-like_sf"/>
</dbReference>
<dbReference type="Proteomes" id="UP000095008">
    <property type="component" value="Unassembled WGS sequence"/>
</dbReference>
<dbReference type="OrthoDB" id="5616097at2"/>
<dbReference type="SUPFAM" id="SSF117991">
    <property type="entry name" value="YbeD/HP0495-like"/>
    <property type="match status" value="1"/>
</dbReference>
<dbReference type="EMBL" id="LWSA01000017">
    <property type="protein sequence ID" value="OCX76823.1"/>
    <property type="molecule type" value="Genomic_DNA"/>
</dbReference>
<evidence type="ECO:0000313" key="2">
    <source>
        <dbReference type="EMBL" id="OCX76823.1"/>
    </source>
</evidence>
<comment type="caution">
    <text evidence="2">The sequence shown here is derived from an EMBL/GenBank/DDBJ whole genome shotgun (WGS) entry which is preliminary data.</text>
</comment>
<evidence type="ECO:0008006" key="5">
    <source>
        <dbReference type="Google" id="ProtNLM"/>
    </source>
</evidence>
<dbReference type="RefSeq" id="WP_010637236.1">
    <property type="nucleotide sequence ID" value="NZ_DAIAWO010000135.1"/>
</dbReference>
<evidence type="ECO:0000313" key="1">
    <source>
        <dbReference type="EMBL" id="OCX75756.1"/>
    </source>
</evidence>
<evidence type="ECO:0000313" key="3">
    <source>
        <dbReference type="Proteomes" id="UP000094893"/>
    </source>
</evidence>
<protein>
    <recommendedName>
        <fullName evidence="5">DUF493 domain-containing protein</fullName>
    </recommendedName>
</protein>
<dbReference type="Pfam" id="PF04359">
    <property type="entry name" value="DUF493"/>
    <property type="match status" value="1"/>
</dbReference>
<gene>
    <name evidence="1" type="ORF">A6M23_01545</name>
    <name evidence="2" type="ORF">A6P07_01430</name>
</gene>
<dbReference type="STRING" id="930.GCA_002079865_04092"/>